<reference evidence="2" key="1">
    <citation type="submission" date="2023-03" db="EMBL/GenBank/DDBJ databases">
        <title>Massive genome expansion in bonnet fungi (Mycena s.s.) driven by repeated elements and novel gene families across ecological guilds.</title>
        <authorList>
            <consortium name="Lawrence Berkeley National Laboratory"/>
            <person name="Harder C.B."/>
            <person name="Miyauchi S."/>
            <person name="Viragh M."/>
            <person name="Kuo A."/>
            <person name="Thoen E."/>
            <person name="Andreopoulos B."/>
            <person name="Lu D."/>
            <person name="Skrede I."/>
            <person name="Drula E."/>
            <person name="Henrissat B."/>
            <person name="Morin E."/>
            <person name="Kohler A."/>
            <person name="Barry K."/>
            <person name="LaButti K."/>
            <person name="Morin E."/>
            <person name="Salamov A."/>
            <person name="Lipzen A."/>
            <person name="Mereny Z."/>
            <person name="Hegedus B."/>
            <person name="Baldrian P."/>
            <person name="Stursova M."/>
            <person name="Weitz H."/>
            <person name="Taylor A."/>
            <person name="Grigoriev I.V."/>
            <person name="Nagy L.G."/>
            <person name="Martin F."/>
            <person name="Kauserud H."/>
        </authorList>
    </citation>
    <scope>NUCLEOTIDE SEQUENCE</scope>
    <source>
        <strain evidence="2">CBHHK067</strain>
    </source>
</reference>
<feature type="signal peptide" evidence="1">
    <location>
        <begin position="1"/>
        <end position="21"/>
    </location>
</feature>
<evidence type="ECO:0000256" key="1">
    <source>
        <dbReference type="SAM" id="SignalP"/>
    </source>
</evidence>
<feature type="chain" id="PRO_5041945685" evidence="1">
    <location>
        <begin position="22"/>
        <end position="315"/>
    </location>
</feature>
<sequence length="315" mass="33518">MKYPVIVSILAAFAATQVANALPTKRDITEQLETEFYTRGLEKFLEADFIAAGYPEWTHGRFTQIRDHEQAHVTFLTTALETAGSKAVQVCEYQFAWDRLYLLSAPAVACFYSPTPEAYVGGSELISSKEYLMAAASILAVEARHVAWVNAAVKQSNPWDSAFQTPLAPSPMYALAAGFIKSCPASNAALLPALNVYPGLSLGDAHIGTTTTVKFAAPKPTSQLFVAFLSGPGAPVFVPIQAGNQVAVPGTLRGLVFAFVTRDGGKVDDSTIVAGPALLDVAYDSRGQISARLVCLVLPVKTQPTIYAPASRSSG</sequence>
<comment type="caution">
    <text evidence="2">The sequence shown here is derived from an EMBL/GenBank/DDBJ whole genome shotgun (WGS) entry which is preliminary data.</text>
</comment>
<evidence type="ECO:0000313" key="2">
    <source>
        <dbReference type="EMBL" id="KAJ7656610.1"/>
    </source>
</evidence>
<gene>
    <name evidence="2" type="ORF">B0H17DRAFT_1263741</name>
</gene>
<dbReference type="AlphaFoldDB" id="A0AAD7G3S0"/>
<accession>A0AAD7G3S0</accession>
<dbReference type="EMBL" id="JARKIE010000299">
    <property type="protein sequence ID" value="KAJ7656610.1"/>
    <property type="molecule type" value="Genomic_DNA"/>
</dbReference>
<organism evidence="2 3">
    <name type="scientific">Mycena rosella</name>
    <name type="common">Pink bonnet</name>
    <name type="synonym">Agaricus rosellus</name>
    <dbReference type="NCBI Taxonomy" id="1033263"/>
    <lineage>
        <taxon>Eukaryota</taxon>
        <taxon>Fungi</taxon>
        <taxon>Dikarya</taxon>
        <taxon>Basidiomycota</taxon>
        <taxon>Agaricomycotina</taxon>
        <taxon>Agaricomycetes</taxon>
        <taxon>Agaricomycetidae</taxon>
        <taxon>Agaricales</taxon>
        <taxon>Marasmiineae</taxon>
        <taxon>Mycenaceae</taxon>
        <taxon>Mycena</taxon>
    </lineage>
</organism>
<keyword evidence="1" id="KW-0732">Signal</keyword>
<dbReference type="Pfam" id="PF13668">
    <property type="entry name" value="Ferritin_2"/>
    <property type="match status" value="1"/>
</dbReference>
<keyword evidence="3" id="KW-1185">Reference proteome</keyword>
<name>A0AAD7G3S0_MYCRO</name>
<protein>
    <submittedName>
        <fullName evidence="2">Ferritin-like domain-containing protein</fullName>
    </submittedName>
</protein>
<evidence type="ECO:0000313" key="3">
    <source>
        <dbReference type="Proteomes" id="UP001221757"/>
    </source>
</evidence>
<proteinExistence type="predicted"/>
<dbReference type="Proteomes" id="UP001221757">
    <property type="component" value="Unassembled WGS sequence"/>
</dbReference>